<name>A0A6P5G291_ANACO</name>
<dbReference type="RefSeq" id="XP_020099788.1">
    <property type="nucleotide sequence ID" value="XM_020244199.1"/>
</dbReference>
<dbReference type="Gramene" id="Aco000574.1.mrna1">
    <property type="protein sequence ID" value="Aco000574.1.mrna1"/>
    <property type="gene ID" value="Aco000574.1.path1"/>
</dbReference>
<gene>
    <name evidence="5" type="primary">LOC109718163</name>
</gene>
<evidence type="ECO:0000259" key="3">
    <source>
        <dbReference type="SMART" id="SM00499"/>
    </source>
</evidence>
<dbReference type="SUPFAM" id="SSF47699">
    <property type="entry name" value="Bifunctional inhibitor/lipid-transfer protein/seed storage 2S albumin"/>
    <property type="match status" value="1"/>
</dbReference>
<accession>A0A6P5G291</accession>
<evidence type="ECO:0000256" key="1">
    <source>
        <dbReference type="RuleBase" id="RU000628"/>
    </source>
</evidence>
<keyword evidence="4" id="KW-1185">Reference proteome</keyword>
<dbReference type="AlphaFoldDB" id="A0A6P5G291"/>
<dbReference type="InterPro" id="IPR036312">
    <property type="entry name" value="Bifun_inhib/LTP/seed_sf"/>
</dbReference>
<dbReference type="PANTHER" id="PTHR33076">
    <property type="entry name" value="NON-SPECIFIC LIPID-TRANSFER PROTEIN 2-RELATED"/>
    <property type="match status" value="1"/>
</dbReference>
<reference evidence="5" key="2">
    <citation type="submission" date="2025-08" db="UniProtKB">
        <authorList>
            <consortium name="RefSeq"/>
        </authorList>
    </citation>
    <scope>IDENTIFICATION</scope>
    <source>
        <tissue evidence="5">Leaf</tissue>
    </source>
</reference>
<feature type="domain" description="Bifunctional inhibitor/plant lipid transfer protein/seed storage helical" evidence="3">
    <location>
        <begin position="28"/>
        <end position="113"/>
    </location>
</feature>
<keyword evidence="1" id="KW-0813">Transport</keyword>
<dbReference type="SMART" id="SM00499">
    <property type="entry name" value="AAI"/>
    <property type="match status" value="1"/>
</dbReference>
<dbReference type="InterPro" id="IPR000528">
    <property type="entry name" value="Plant_nsLTP"/>
</dbReference>
<dbReference type="InterPro" id="IPR016140">
    <property type="entry name" value="Bifunc_inhib/LTP/seed_store"/>
</dbReference>
<dbReference type="Gene3D" id="1.10.110.10">
    <property type="entry name" value="Plant lipid-transfer and hydrophobic proteins"/>
    <property type="match status" value="1"/>
</dbReference>
<dbReference type="PROSITE" id="PS00597">
    <property type="entry name" value="PLANT_LTP"/>
    <property type="match status" value="1"/>
</dbReference>
<protein>
    <recommendedName>
        <fullName evidence="1">Non-specific lipid-transfer protein</fullName>
    </recommendedName>
</protein>
<reference evidence="4" key="1">
    <citation type="journal article" date="2015" name="Nat. Genet.">
        <title>The pineapple genome and the evolution of CAM photosynthesis.</title>
        <authorList>
            <person name="Ming R."/>
            <person name="VanBuren R."/>
            <person name="Wai C.M."/>
            <person name="Tang H."/>
            <person name="Schatz M.C."/>
            <person name="Bowers J.E."/>
            <person name="Lyons E."/>
            <person name="Wang M.L."/>
            <person name="Chen J."/>
            <person name="Biggers E."/>
            <person name="Zhang J."/>
            <person name="Huang L."/>
            <person name="Zhang L."/>
            <person name="Miao W."/>
            <person name="Zhang J."/>
            <person name="Ye Z."/>
            <person name="Miao C."/>
            <person name="Lin Z."/>
            <person name="Wang H."/>
            <person name="Zhou H."/>
            <person name="Yim W.C."/>
            <person name="Priest H.D."/>
            <person name="Zheng C."/>
            <person name="Woodhouse M."/>
            <person name="Edger P.P."/>
            <person name="Guyot R."/>
            <person name="Guo H.B."/>
            <person name="Guo H."/>
            <person name="Zheng G."/>
            <person name="Singh R."/>
            <person name="Sharma A."/>
            <person name="Min X."/>
            <person name="Zheng Y."/>
            <person name="Lee H."/>
            <person name="Gurtowski J."/>
            <person name="Sedlazeck F.J."/>
            <person name="Harkess A."/>
            <person name="McKain M.R."/>
            <person name="Liao Z."/>
            <person name="Fang J."/>
            <person name="Liu J."/>
            <person name="Zhang X."/>
            <person name="Zhang Q."/>
            <person name="Hu W."/>
            <person name="Qin Y."/>
            <person name="Wang K."/>
            <person name="Chen L.Y."/>
            <person name="Shirley N."/>
            <person name="Lin Y.R."/>
            <person name="Liu L.Y."/>
            <person name="Hernandez A.G."/>
            <person name="Wright C.L."/>
            <person name="Bulone V."/>
            <person name="Tuskan G.A."/>
            <person name="Heath K."/>
            <person name="Zee F."/>
            <person name="Moore P.H."/>
            <person name="Sunkar R."/>
            <person name="Leebens-Mack J.H."/>
            <person name="Mockler T."/>
            <person name="Bennetzen J.L."/>
            <person name="Freeling M."/>
            <person name="Sankoff D."/>
            <person name="Paterson A.H."/>
            <person name="Zhu X."/>
            <person name="Yang X."/>
            <person name="Smith J.A."/>
            <person name="Cushman J.C."/>
            <person name="Paull R.E."/>
            <person name="Yu Q."/>
        </authorList>
    </citation>
    <scope>NUCLEOTIDE SEQUENCE [LARGE SCALE GENOMIC DNA]</scope>
    <source>
        <strain evidence="4">cv. F153</strain>
    </source>
</reference>
<feature type="signal peptide" evidence="2">
    <location>
        <begin position="1"/>
        <end position="24"/>
    </location>
</feature>
<keyword evidence="2" id="KW-0732">Signal</keyword>
<keyword evidence="1" id="KW-0446">Lipid-binding</keyword>
<dbReference type="Pfam" id="PF00234">
    <property type="entry name" value="Tryp_alpha_amyl"/>
    <property type="match status" value="1"/>
</dbReference>
<dbReference type="OrthoDB" id="770678at2759"/>
<dbReference type="GeneID" id="109718163"/>
<dbReference type="CDD" id="cd01960">
    <property type="entry name" value="nsLTP1"/>
    <property type="match status" value="1"/>
</dbReference>
<comment type="function">
    <text evidence="1">Plant non-specific lipid-transfer proteins transfer phospholipids as well as galactolipids across membranes. May play a role in wax or cutin deposition in the cell walls of expanding epidermal cells and certain secretory tissues.</text>
</comment>
<sequence length="117" mass="11492">MARVAATLLLALVASTVVISGTEAAITCGQVSSLLSQCIAYARSGTGTPPAGCCSGVRSLNAAAQSTADRQAACNCLKQEAASVSGLKPGAISSIPSACGVSVPYTISTSTDCSKVH</sequence>
<dbReference type="PRINTS" id="PR00382">
    <property type="entry name" value="LIPIDTRNSFER"/>
</dbReference>
<evidence type="ECO:0000256" key="2">
    <source>
        <dbReference type="SAM" id="SignalP"/>
    </source>
</evidence>
<comment type="similarity">
    <text evidence="1">Belongs to the plant LTP family.</text>
</comment>
<proteinExistence type="inferred from homology"/>
<dbReference type="Proteomes" id="UP000515123">
    <property type="component" value="Linkage group 12"/>
</dbReference>
<evidence type="ECO:0000313" key="4">
    <source>
        <dbReference type="Proteomes" id="UP000515123"/>
    </source>
</evidence>
<feature type="chain" id="PRO_5028176247" description="Non-specific lipid-transfer protein" evidence="2">
    <location>
        <begin position="25"/>
        <end position="117"/>
    </location>
</feature>
<organism evidence="4 5">
    <name type="scientific">Ananas comosus</name>
    <name type="common">Pineapple</name>
    <name type="synonym">Ananas ananas</name>
    <dbReference type="NCBI Taxonomy" id="4615"/>
    <lineage>
        <taxon>Eukaryota</taxon>
        <taxon>Viridiplantae</taxon>
        <taxon>Streptophyta</taxon>
        <taxon>Embryophyta</taxon>
        <taxon>Tracheophyta</taxon>
        <taxon>Spermatophyta</taxon>
        <taxon>Magnoliopsida</taxon>
        <taxon>Liliopsida</taxon>
        <taxon>Poales</taxon>
        <taxon>Bromeliaceae</taxon>
        <taxon>Bromelioideae</taxon>
        <taxon>Ananas</taxon>
    </lineage>
</organism>
<dbReference type="GO" id="GO:0008289">
    <property type="term" value="F:lipid binding"/>
    <property type="evidence" value="ECO:0007669"/>
    <property type="project" value="UniProtKB-KW"/>
</dbReference>
<evidence type="ECO:0000313" key="5">
    <source>
        <dbReference type="RefSeq" id="XP_020099788.1"/>
    </source>
</evidence>
<dbReference type="GO" id="GO:0006869">
    <property type="term" value="P:lipid transport"/>
    <property type="evidence" value="ECO:0007669"/>
    <property type="project" value="InterPro"/>
</dbReference>